<reference evidence="1 2" key="1">
    <citation type="submission" date="2020-08" db="EMBL/GenBank/DDBJ databases">
        <title>Genomic Encyclopedia of Type Strains, Phase IV (KMG-IV): sequencing the most valuable type-strain genomes for metagenomic binning, comparative biology and taxonomic classification.</title>
        <authorList>
            <person name="Goeker M."/>
        </authorList>
    </citation>
    <scope>NUCLEOTIDE SEQUENCE [LARGE SCALE GENOMIC DNA]</scope>
    <source>
        <strain evidence="1 2">DSM 25079</strain>
    </source>
</reference>
<protein>
    <submittedName>
        <fullName evidence="1">Uncharacterized protein</fullName>
    </submittedName>
</protein>
<evidence type="ECO:0000313" key="2">
    <source>
        <dbReference type="Proteomes" id="UP000549617"/>
    </source>
</evidence>
<gene>
    <name evidence="1" type="ORF">FHS49_000538</name>
</gene>
<comment type="caution">
    <text evidence="1">The sequence shown here is derived from an EMBL/GenBank/DDBJ whole genome shotgun (WGS) entry which is preliminary data.</text>
</comment>
<dbReference type="RefSeq" id="WP_184014959.1">
    <property type="nucleotide sequence ID" value="NZ_JACIJC010000001.1"/>
</dbReference>
<dbReference type="AlphaFoldDB" id="A0A7W9AF60"/>
<dbReference type="EMBL" id="JACIJC010000001">
    <property type="protein sequence ID" value="MBB5684547.1"/>
    <property type="molecule type" value="Genomic_DNA"/>
</dbReference>
<organism evidence="1 2">
    <name type="scientific">Sphingobium boeckii</name>
    <dbReference type="NCBI Taxonomy" id="1082345"/>
    <lineage>
        <taxon>Bacteria</taxon>
        <taxon>Pseudomonadati</taxon>
        <taxon>Pseudomonadota</taxon>
        <taxon>Alphaproteobacteria</taxon>
        <taxon>Sphingomonadales</taxon>
        <taxon>Sphingomonadaceae</taxon>
        <taxon>Sphingobium</taxon>
    </lineage>
</organism>
<accession>A0A7W9AF60</accession>
<sequence>MERSEPIGFYNFGVAYLDTARLASLHPTKPSFSDPMEFLISHGLELIFKADLRRKLSLEKVRNKFGHNLLKMSKNLSEPFLQHFEVDDMFRALVTYLSEGHSGPNWRNRYLETGFRAVQVSTEDMLQLVHRFNIDDRRWLLGHFARHSE</sequence>
<name>A0A7W9AF60_9SPHN</name>
<proteinExistence type="predicted"/>
<evidence type="ECO:0000313" key="1">
    <source>
        <dbReference type="EMBL" id="MBB5684547.1"/>
    </source>
</evidence>
<dbReference type="Proteomes" id="UP000549617">
    <property type="component" value="Unassembled WGS sequence"/>
</dbReference>
<keyword evidence="2" id="KW-1185">Reference proteome</keyword>